<keyword evidence="6" id="KW-0498">Mitosis</keyword>
<dbReference type="PANTHER" id="PTHR14527:SF2">
    <property type="entry name" value="PROTEIN MIS12 HOMOLOG"/>
    <property type="match status" value="1"/>
</dbReference>
<evidence type="ECO:0000256" key="4">
    <source>
        <dbReference type="ARBA" id="ARBA00022454"/>
    </source>
</evidence>
<dbReference type="KEGG" id="tad:TRIADDRAFT_55224"/>
<comment type="similarity">
    <text evidence="2">Belongs to the mis12 family.</text>
</comment>
<dbReference type="AlphaFoldDB" id="B3RUB4"/>
<dbReference type="EMBL" id="DS985244">
    <property type="protein sequence ID" value="EDV25782.1"/>
    <property type="molecule type" value="Genomic_DNA"/>
</dbReference>
<evidence type="ECO:0000256" key="11">
    <source>
        <dbReference type="SAM" id="Coils"/>
    </source>
</evidence>
<evidence type="ECO:0000256" key="2">
    <source>
        <dbReference type="ARBA" id="ARBA00008643"/>
    </source>
</evidence>
<evidence type="ECO:0000256" key="7">
    <source>
        <dbReference type="ARBA" id="ARBA00022838"/>
    </source>
</evidence>
<dbReference type="GO" id="GO:0005634">
    <property type="term" value="C:nucleus"/>
    <property type="evidence" value="ECO:0007669"/>
    <property type="project" value="InterPro"/>
</dbReference>
<dbReference type="GO" id="GO:0000070">
    <property type="term" value="P:mitotic sister chromatid segregation"/>
    <property type="evidence" value="ECO:0000318"/>
    <property type="project" value="GO_Central"/>
</dbReference>
<organism evidence="12 13">
    <name type="scientific">Trichoplax adhaerens</name>
    <name type="common">Trichoplax reptans</name>
    <dbReference type="NCBI Taxonomy" id="10228"/>
    <lineage>
        <taxon>Eukaryota</taxon>
        <taxon>Metazoa</taxon>
        <taxon>Placozoa</taxon>
        <taxon>Uniplacotomia</taxon>
        <taxon>Trichoplacea</taxon>
        <taxon>Trichoplacidae</taxon>
        <taxon>Trichoplax</taxon>
    </lineage>
</organism>
<dbReference type="HOGENOM" id="CLU_1688984_0_0_1"/>
<dbReference type="InterPro" id="IPR008685">
    <property type="entry name" value="Centromere_Mis12"/>
</dbReference>
<dbReference type="OrthoDB" id="1884855at2759"/>
<reference evidence="12 13" key="1">
    <citation type="journal article" date="2008" name="Nature">
        <title>The Trichoplax genome and the nature of placozoans.</title>
        <authorList>
            <person name="Srivastava M."/>
            <person name="Begovic E."/>
            <person name="Chapman J."/>
            <person name="Putnam N.H."/>
            <person name="Hellsten U."/>
            <person name="Kawashima T."/>
            <person name="Kuo A."/>
            <person name="Mitros T."/>
            <person name="Salamov A."/>
            <person name="Carpenter M.L."/>
            <person name="Signorovitch A.Y."/>
            <person name="Moreno M.A."/>
            <person name="Kamm K."/>
            <person name="Grimwood J."/>
            <person name="Schmutz J."/>
            <person name="Shapiro H."/>
            <person name="Grigoriev I.V."/>
            <person name="Buss L.W."/>
            <person name="Schierwater B."/>
            <person name="Dellaporta S.L."/>
            <person name="Rokhsar D.S."/>
        </authorList>
    </citation>
    <scope>NUCLEOTIDE SEQUENCE [LARGE SCALE GENOMIC DNA]</scope>
    <source>
        <strain evidence="12 13">Grell-BS-1999</strain>
    </source>
</reference>
<sequence>MEGDLQVEDQSSNHQQYQKQFFGFSTPEMLVGVTNAGKFYSEEMRKSVKEQLINKGMSSEDAKQQYLPANVFHIPDDILLPEDEVQINQYTEQEEEKLDHEIDLVCQEIRKVKKITSEIRRMEELIKQIDNDAAKVNSLKEEVVLQLKGLNQDKIQ</sequence>
<gene>
    <name evidence="12" type="ORF">TRIADDRAFT_55224</name>
</gene>
<name>B3RUB4_TRIAD</name>
<evidence type="ECO:0000256" key="1">
    <source>
        <dbReference type="ARBA" id="ARBA00004629"/>
    </source>
</evidence>
<evidence type="ECO:0000256" key="9">
    <source>
        <dbReference type="ARBA" id="ARBA00023306"/>
    </source>
</evidence>
<proteinExistence type="inferred from homology"/>
<evidence type="ECO:0000256" key="5">
    <source>
        <dbReference type="ARBA" id="ARBA00022618"/>
    </source>
</evidence>
<keyword evidence="4" id="KW-0158">Chromosome</keyword>
<keyword evidence="7" id="KW-0995">Kinetochore</keyword>
<evidence type="ECO:0000256" key="10">
    <source>
        <dbReference type="ARBA" id="ARBA00023328"/>
    </source>
</evidence>
<evidence type="ECO:0000256" key="3">
    <source>
        <dbReference type="ARBA" id="ARBA00013793"/>
    </source>
</evidence>
<accession>B3RUB4</accession>
<dbReference type="PhylomeDB" id="B3RUB4"/>
<dbReference type="Proteomes" id="UP000009022">
    <property type="component" value="Unassembled WGS sequence"/>
</dbReference>
<keyword evidence="10" id="KW-0137">Centromere</keyword>
<dbReference type="CTD" id="6752551"/>
<feature type="coiled-coil region" evidence="11">
    <location>
        <begin position="112"/>
        <end position="142"/>
    </location>
</feature>
<dbReference type="STRING" id="10228.B3RUB4"/>
<keyword evidence="9" id="KW-0131">Cell cycle</keyword>
<keyword evidence="8 11" id="KW-0175">Coiled coil</keyword>
<dbReference type="GO" id="GO:0051301">
    <property type="term" value="P:cell division"/>
    <property type="evidence" value="ECO:0007669"/>
    <property type="project" value="UniProtKB-KW"/>
</dbReference>
<comment type="subcellular location">
    <subcellularLocation>
        <location evidence="1">Chromosome</location>
        <location evidence="1">Centromere</location>
        <location evidence="1">Kinetochore</location>
    </subcellularLocation>
</comment>
<evidence type="ECO:0000313" key="13">
    <source>
        <dbReference type="Proteomes" id="UP000009022"/>
    </source>
</evidence>
<keyword evidence="5" id="KW-0132">Cell division</keyword>
<evidence type="ECO:0000256" key="8">
    <source>
        <dbReference type="ARBA" id="ARBA00023054"/>
    </source>
</evidence>
<dbReference type="RefSeq" id="XP_002111815.1">
    <property type="nucleotide sequence ID" value="XM_002111779.1"/>
</dbReference>
<dbReference type="GO" id="GO:0000444">
    <property type="term" value="C:MIS12/MIND type complex"/>
    <property type="evidence" value="ECO:0000318"/>
    <property type="project" value="GO_Central"/>
</dbReference>
<evidence type="ECO:0000256" key="6">
    <source>
        <dbReference type="ARBA" id="ARBA00022776"/>
    </source>
</evidence>
<dbReference type="GO" id="GO:0051382">
    <property type="term" value="P:kinetochore assembly"/>
    <property type="evidence" value="ECO:0000318"/>
    <property type="project" value="GO_Central"/>
</dbReference>
<protein>
    <recommendedName>
        <fullName evidence="3">Protein MIS12 homolog</fullName>
    </recommendedName>
</protein>
<keyword evidence="13" id="KW-1185">Reference proteome</keyword>
<evidence type="ECO:0000313" key="12">
    <source>
        <dbReference type="EMBL" id="EDV25782.1"/>
    </source>
</evidence>
<dbReference type="InParanoid" id="B3RUB4"/>
<dbReference type="PANTHER" id="PTHR14527">
    <property type="entry name" value="PROTEIN MIS12 HOMOLOG"/>
    <property type="match status" value="1"/>
</dbReference>
<dbReference type="GeneID" id="6752551"/>